<dbReference type="HOGENOM" id="CLU_157174_0_0_9"/>
<comment type="caution">
    <text evidence="1">The sequence shown here is derived from an EMBL/GenBank/DDBJ whole genome shotgun (WGS) entry which is preliminary data.</text>
</comment>
<dbReference type="InterPro" id="IPR049215">
    <property type="entry name" value="DUF6809"/>
</dbReference>
<evidence type="ECO:0000313" key="1">
    <source>
        <dbReference type="EMBL" id="KFN09016.1"/>
    </source>
</evidence>
<sequence>MKSMLEALYYGEIHPEGNIVPRDPEYRKINRSISEAMEIWKEKLSADDFNQLEAMLDLCRQSESMYATSTFTDGFQLGALMMIEIYAAMEELLYDLG</sequence>
<evidence type="ECO:0000313" key="2">
    <source>
        <dbReference type="EMBL" id="MUG21666.1"/>
    </source>
</evidence>
<dbReference type="EMBL" id="JMQA01000024">
    <property type="protein sequence ID" value="KFN09016.1"/>
    <property type="molecule type" value="Genomic_DNA"/>
</dbReference>
<evidence type="ECO:0000313" key="3">
    <source>
        <dbReference type="Proteomes" id="UP000029278"/>
    </source>
</evidence>
<name>A0A090ZY36_PAEMA</name>
<reference evidence="1 3" key="1">
    <citation type="submission" date="2014-04" db="EMBL/GenBank/DDBJ databases">
        <authorList>
            <person name="Bishop-Lilly K.A."/>
            <person name="Broomall S.M."/>
            <person name="Chain P.S."/>
            <person name="Chertkov O."/>
            <person name="Coyne S.R."/>
            <person name="Daligault H.E."/>
            <person name="Davenport K.W."/>
            <person name="Erkkila T."/>
            <person name="Frey K.G."/>
            <person name="Gibbons H.S."/>
            <person name="Gu W."/>
            <person name="Jaissle J."/>
            <person name="Johnson S.L."/>
            <person name="Koroleva G.I."/>
            <person name="Ladner J.T."/>
            <person name="Lo C.-C."/>
            <person name="Minogue T.D."/>
            <person name="Munk C."/>
            <person name="Palacios G.F."/>
            <person name="Redden C.L."/>
            <person name="Rosenzweig C.N."/>
            <person name="Scholz M.B."/>
            <person name="Teshima H."/>
            <person name="Xu Y."/>
        </authorList>
    </citation>
    <scope>NUCLEOTIDE SEQUENCE [LARGE SCALE GENOMIC DNA]</scope>
    <source>
        <strain evidence="1 3">8244</strain>
    </source>
</reference>
<dbReference type="GeneID" id="77006867"/>
<dbReference type="Proteomes" id="UP000029278">
    <property type="component" value="Unassembled WGS sequence"/>
</dbReference>
<gene>
    <name evidence="1" type="ORF">DJ90_2677</name>
    <name evidence="2" type="ORF">GNQ08_04390</name>
</gene>
<organism evidence="1 3">
    <name type="scientific">Paenibacillus macerans</name>
    <name type="common">Bacillus macerans</name>
    <dbReference type="NCBI Taxonomy" id="44252"/>
    <lineage>
        <taxon>Bacteria</taxon>
        <taxon>Bacillati</taxon>
        <taxon>Bacillota</taxon>
        <taxon>Bacilli</taxon>
        <taxon>Bacillales</taxon>
        <taxon>Paenibacillaceae</taxon>
        <taxon>Paenibacillus</taxon>
    </lineage>
</organism>
<protein>
    <submittedName>
        <fullName evidence="1">Uncharacterized protein</fullName>
    </submittedName>
</protein>
<keyword evidence="3" id="KW-1185">Reference proteome</keyword>
<evidence type="ECO:0000313" key="4">
    <source>
        <dbReference type="Proteomes" id="UP000442469"/>
    </source>
</evidence>
<dbReference type="PATRIC" id="fig|44252.3.peg.2602"/>
<dbReference type="RefSeq" id="WP_036622503.1">
    <property type="nucleotide sequence ID" value="NZ_BGML01000003.1"/>
</dbReference>
<dbReference type="OrthoDB" id="9795830at2"/>
<dbReference type="Proteomes" id="UP000442469">
    <property type="component" value="Unassembled WGS sequence"/>
</dbReference>
<dbReference type="Pfam" id="PF20648">
    <property type="entry name" value="DUF6809"/>
    <property type="match status" value="1"/>
</dbReference>
<dbReference type="EMBL" id="WNZZ01000002">
    <property type="protein sequence ID" value="MUG21666.1"/>
    <property type="molecule type" value="Genomic_DNA"/>
</dbReference>
<dbReference type="AlphaFoldDB" id="A0A090ZY36"/>
<reference evidence="2 4" key="2">
    <citation type="submission" date="2019-11" db="EMBL/GenBank/DDBJ databases">
        <title>Draft genome sequences of five Paenibacillus species of dairy origin.</title>
        <authorList>
            <person name="Olajide A.M."/>
            <person name="Chen S."/>
            <person name="Lapointe G."/>
        </authorList>
    </citation>
    <scope>NUCLEOTIDE SEQUENCE [LARGE SCALE GENOMIC DNA]</scope>
    <source>
        <strain evidence="2 4">3CT49</strain>
    </source>
</reference>
<accession>A0A090ZY36</accession>
<proteinExistence type="predicted"/>